<name>A0A7K5XHQ7_9CHAR</name>
<organism evidence="2 3">
    <name type="scientific">Dromas ardeola</name>
    <dbReference type="NCBI Taxonomy" id="458190"/>
    <lineage>
        <taxon>Eukaryota</taxon>
        <taxon>Metazoa</taxon>
        <taxon>Chordata</taxon>
        <taxon>Craniata</taxon>
        <taxon>Vertebrata</taxon>
        <taxon>Euteleostomi</taxon>
        <taxon>Archelosauria</taxon>
        <taxon>Archosauria</taxon>
        <taxon>Dinosauria</taxon>
        <taxon>Saurischia</taxon>
        <taxon>Theropoda</taxon>
        <taxon>Coelurosauria</taxon>
        <taxon>Aves</taxon>
        <taxon>Neognathae</taxon>
        <taxon>Neoaves</taxon>
        <taxon>Charadriiformes</taxon>
        <taxon>Dromadidae</taxon>
        <taxon>Dromas</taxon>
    </lineage>
</organism>
<evidence type="ECO:0000313" key="2">
    <source>
        <dbReference type="EMBL" id="NWU52560.1"/>
    </source>
</evidence>
<sequence length="141" mass="14969">MPIRVDDVMQLFCHLSQEKGMKAAVKHSGRGALLAGATAFLGGLVGGPPGIAVGGAFGGLLGAWMTSGQFRPVPQILLELPPAEQQKLCDEAVGILRNLDWTDIVQLTALVMGNASLQQKLTAVLINYLSKELRAEIQYGE</sequence>
<protein>
    <submittedName>
        <fullName evidence="2">CS012 protein</fullName>
    </submittedName>
</protein>
<proteinExistence type="inferred from homology"/>
<dbReference type="InterPro" id="IPR033369">
    <property type="entry name" value="C19orf12"/>
</dbReference>
<dbReference type="EMBL" id="VYZM01011567">
    <property type="protein sequence ID" value="NWU52560.1"/>
    <property type="molecule type" value="Genomic_DNA"/>
</dbReference>
<feature type="non-terminal residue" evidence="2">
    <location>
        <position position="141"/>
    </location>
</feature>
<dbReference type="PANTHER" id="PTHR31493">
    <property type="entry name" value="NAZO FAMILY MEMBER"/>
    <property type="match status" value="1"/>
</dbReference>
<accession>A0A7K5XHQ7</accession>
<dbReference type="PANTHER" id="PTHR31493:SF1">
    <property type="entry name" value="PROTEIN C19ORF12"/>
    <property type="match status" value="1"/>
</dbReference>
<dbReference type="Proteomes" id="UP000586671">
    <property type="component" value="Unassembled WGS sequence"/>
</dbReference>
<comment type="caution">
    <text evidence="2">The sequence shown here is derived from an EMBL/GenBank/DDBJ whole genome shotgun (WGS) entry which is preliminary data.</text>
</comment>
<reference evidence="2 3" key="1">
    <citation type="submission" date="2019-09" db="EMBL/GenBank/DDBJ databases">
        <title>Bird 10,000 Genomes (B10K) Project - Family phase.</title>
        <authorList>
            <person name="Zhang G."/>
        </authorList>
    </citation>
    <scope>NUCLEOTIDE SEQUENCE [LARGE SCALE GENOMIC DNA]</scope>
    <source>
        <strain evidence="2">B10K-DU-012-55</strain>
        <tissue evidence="2">Muscle</tissue>
    </source>
</reference>
<evidence type="ECO:0000256" key="1">
    <source>
        <dbReference type="ARBA" id="ARBA00029457"/>
    </source>
</evidence>
<evidence type="ECO:0000313" key="3">
    <source>
        <dbReference type="Proteomes" id="UP000586671"/>
    </source>
</evidence>
<gene>
    <name evidence="2" type="primary">Cs012</name>
    <name evidence="2" type="ORF">DROARD_R14008</name>
</gene>
<dbReference type="Pfam" id="PF20721">
    <property type="entry name" value="C19orf12"/>
    <property type="match status" value="1"/>
</dbReference>
<keyword evidence="3" id="KW-1185">Reference proteome</keyword>
<feature type="non-terminal residue" evidence="2">
    <location>
        <position position="1"/>
    </location>
</feature>
<dbReference type="AlphaFoldDB" id="A0A7K5XHQ7"/>
<comment type="similarity">
    <text evidence="1">Belongs to the C19orf12 family.</text>
</comment>